<evidence type="ECO:0000313" key="2">
    <source>
        <dbReference type="Proteomes" id="UP000784294"/>
    </source>
</evidence>
<comment type="caution">
    <text evidence="1">The sequence shown here is derived from an EMBL/GenBank/DDBJ whole genome shotgun (WGS) entry which is preliminary data.</text>
</comment>
<dbReference type="AlphaFoldDB" id="A0A3S5C2C9"/>
<dbReference type="EMBL" id="CAAALY010116235">
    <property type="protein sequence ID" value="VEL30854.1"/>
    <property type="molecule type" value="Genomic_DNA"/>
</dbReference>
<sequence length="56" mass="6439">MSLIRGRLSSLIYPTPVVHMDLPCPADKGVTPEFWLRCRRDNGQVSGHFKRILFLL</sequence>
<reference evidence="1" key="1">
    <citation type="submission" date="2018-11" db="EMBL/GenBank/DDBJ databases">
        <authorList>
            <consortium name="Pathogen Informatics"/>
        </authorList>
    </citation>
    <scope>NUCLEOTIDE SEQUENCE</scope>
</reference>
<name>A0A3S5C2C9_9PLAT</name>
<protein>
    <submittedName>
        <fullName evidence="1">Uncharacterized protein</fullName>
    </submittedName>
</protein>
<accession>A0A3S5C2C9</accession>
<keyword evidence="2" id="KW-1185">Reference proteome</keyword>
<gene>
    <name evidence="1" type="ORF">PXEA_LOCUS24294</name>
</gene>
<organism evidence="1 2">
    <name type="scientific">Protopolystoma xenopodis</name>
    <dbReference type="NCBI Taxonomy" id="117903"/>
    <lineage>
        <taxon>Eukaryota</taxon>
        <taxon>Metazoa</taxon>
        <taxon>Spiralia</taxon>
        <taxon>Lophotrochozoa</taxon>
        <taxon>Platyhelminthes</taxon>
        <taxon>Monogenea</taxon>
        <taxon>Polyopisthocotylea</taxon>
        <taxon>Polystomatidea</taxon>
        <taxon>Polystomatidae</taxon>
        <taxon>Protopolystoma</taxon>
    </lineage>
</organism>
<dbReference type="Proteomes" id="UP000784294">
    <property type="component" value="Unassembled WGS sequence"/>
</dbReference>
<evidence type="ECO:0000313" key="1">
    <source>
        <dbReference type="EMBL" id="VEL30854.1"/>
    </source>
</evidence>
<proteinExistence type="predicted"/>